<dbReference type="HOGENOM" id="CLU_010194_1_2_12"/>
<dbReference type="eggNOG" id="COG1028">
    <property type="taxonomic scope" value="Bacteria"/>
</dbReference>
<protein>
    <submittedName>
        <fullName evidence="3">Oxidoreductase, short-chain dehydrogenase/reductase family</fullName>
    </submittedName>
</protein>
<dbReference type="PROSITE" id="PS00061">
    <property type="entry name" value="ADH_SHORT"/>
    <property type="match status" value="1"/>
</dbReference>
<dbReference type="CDD" id="cd05233">
    <property type="entry name" value="SDR_c"/>
    <property type="match status" value="1"/>
</dbReference>
<dbReference type="KEGG" id="slr:L21SP2_0061"/>
<dbReference type="PRINTS" id="PR00081">
    <property type="entry name" value="GDHRDH"/>
</dbReference>
<dbReference type="InterPro" id="IPR036291">
    <property type="entry name" value="NAD(P)-bd_dom_sf"/>
</dbReference>
<reference evidence="3 4" key="1">
    <citation type="journal article" date="2015" name="Stand. Genomic Sci.">
        <title>Complete genome sequence and description of Salinispira pacifica gen. nov., sp. nov., a novel spirochaete isolated form a hypersaline microbial mat.</title>
        <authorList>
            <person name="Ben Hania W."/>
            <person name="Joseph M."/>
            <person name="Schumann P."/>
            <person name="Bunk B."/>
            <person name="Fiebig A."/>
            <person name="Sproer C."/>
            <person name="Klenk H.P."/>
            <person name="Fardeau M.L."/>
            <person name="Spring S."/>
        </authorList>
    </citation>
    <scope>NUCLEOTIDE SEQUENCE [LARGE SCALE GENOMIC DNA]</scope>
    <source>
        <strain evidence="3 4">L21-RPul-D2</strain>
    </source>
</reference>
<evidence type="ECO:0000313" key="3">
    <source>
        <dbReference type="EMBL" id="AHC13507.1"/>
    </source>
</evidence>
<dbReference type="STRING" id="1307761.L21SP2_0061"/>
<dbReference type="PANTHER" id="PTHR43477">
    <property type="entry name" value="DIHYDROANTICAPSIN 7-DEHYDROGENASE"/>
    <property type="match status" value="1"/>
</dbReference>
<keyword evidence="4" id="KW-1185">Reference proteome</keyword>
<dbReference type="Pfam" id="PF13561">
    <property type="entry name" value="adh_short_C2"/>
    <property type="match status" value="1"/>
</dbReference>
<dbReference type="AlphaFoldDB" id="V5WCL7"/>
<dbReference type="InterPro" id="IPR051122">
    <property type="entry name" value="SDR_DHRS6-like"/>
</dbReference>
<dbReference type="Proteomes" id="UP000018680">
    <property type="component" value="Chromosome"/>
</dbReference>
<name>V5WCL7_9SPIO</name>
<proteinExistence type="inferred from homology"/>
<dbReference type="InterPro" id="IPR020904">
    <property type="entry name" value="Sc_DH/Rdtase_CS"/>
</dbReference>
<dbReference type="Gene3D" id="3.40.50.720">
    <property type="entry name" value="NAD(P)-binding Rossmann-like Domain"/>
    <property type="match status" value="1"/>
</dbReference>
<dbReference type="EMBL" id="CP006939">
    <property type="protein sequence ID" value="AHC13507.1"/>
    <property type="molecule type" value="Genomic_DNA"/>
</dbReference>
<dbReference type="InterPro" id="IPR002347">
    <property type="entry name" value="SDR_fam"/>
</dbReference>
<comment type="similarity">
    <text evidence="1">Belongs to the short-chain dehydrogenases/reductases (SDR) family.</text>
</comment>
<dbReference type="GO" id="GO:0016491">
    <property type="term" value="F:oxidoreductase activity"/>
    <property type="evidence" value="ECO:0007669"/>
    <property type="project" value="UniProtKB-KW"/>
</dbReference>
<keyword evidence="2" id="KW-0560">Oxidoreductase</keyword>
<accession>V5WCL7</accession>
<dbReference type="RefSeq" id="WP_024266440.1">
    <property type="nucleotide sequence ID" value="NC_023035.1"/>
</dbReference>
<sequence length="241" mass="26093">MNDHGCLIIGATGGIGRSLAARLAARGCRLYIHGRDSKRLETAASELRRAGASQVYTLEQELSGRDDIHELISKIKPHREMIDGLVISYGPIRESSLSRENLEDSSFILDMNVLLPLGLIQFLGPVMASNGFGRIVVMGGTASDHNRAYRKIPVYGAAKYALNSIVRSASAEFAASGVTVNAVLPGYVKTEYYSKKSLDTLKKSGKLLEPEKISDIIEYLMSFRSSAVNGSIINAGAGLEW</sequence>
<evidence type="ECO:0000256" key="1">
    <source>
        <dbReference type="ARBA" id="ARBA00006484"/>
    </source>
</evidence>
<dbReference type="PANTHER" id="PTHR43477:SF1">
    <property type="entry name" value="DIHYDROANTICAPSIN 7-DEHYDROGENASE"/>
    <property type="match status" value="1"/>
</dbReference>
<evidence type="ECO:0000313" key="4">
    <source>
        <dbReference type="Proteomes" id="UP000018680"/>
    </source>
</evidence>
<gene>
    <name evidence="3" type="ORF">L21SP2_0061</name>
</gene>
<dbReference type="SUPFAM" id="SSF51735">
    <property type="entry name" value="NAD(P)-binding Rossmann-fold domains"/>
    <property type="match status" value="1"/>
</dbReference>
<organism evidence="3 4">
    <name type="scientific">Salinispira pacifica</name>
    <dbReference type="NCBI Taxonomy" id="1307761"/>
    <lineage>
        <taxon>Bacteria</taxon>
        <taxon>Pseudomonadati</taxon>
        <taxon>Spirochaetota</taxon>
        <taxon>Spirochaetia</taxon>
        <taxon>Spirochaetales</taxon>
        <taxon>Spirochaetaceae</taxon>
        <taxon>Salinispira</taxon>
    </lineage>
</organism>
<evidence type="ECO:0000256" key="2">
    <source>
        <dbReference type="ARBA" id="ARBA00023002"/>
    </source>
</evidence>